<protein>
    <recommendedName>
        <fullName evidence="1">Prenylated flavin chaperone LpdD-like domain-containing protein</fullName>
    </recommendedName>
</protein>
<evidence type="ECO:0000313" key="2">
    <source>
        <dbReference type="EMBL" id="NEW05904.1"/>
    </source>
</evidence>
<sequence length="117" mass="13044">MERELSLTIPCTIHIHSYSMGRDRVFLISGGQAHIGAAAVAYPKDHQILCETLTIPGHREGQLAVELAKLAASRLNRTVSVLMGIHVEQATRKDINEIIKNVQHAMRQELERIEALL</sequence>
<evidence type="ECO:0000259" key="1">
    <source>
        <dbReference type="Pfam" id="PF21758"/>
    </source>
</evidence>
<proteinExistence type="predicted"/>
<name>A0A6G3ZW22_9BACL</name>
<dbReference type="RefSeq" id="WP_205516347.1">
    <property type="nucleotide sequence ID" value="NZ_JAAIKC010000001.1"/>
</dbReference>
<comment type="caution">
    <text evidence="2">The sequence shown here is derived from an EMBL/GenBank/DDBJ whole genome shotgun (WGS) entry which is preliminary data.</text>
</comment>
<feature type="domain" description="Prenylated flavin chaperone LpdD-like" evidence="1">
    <location>
        <begin position="11"/>
        <end position="113"/>
    </location>
</feature>
<organism evidence="2">
    <name type="scientific">Paenibacillus sp. SYP-B3998</name>
    <dbReference type="NCBI Taxonomy" id="2678564"/>
    <lineage>
        <taxon>Bacteria</taxon>
        <taxon>Bacillati</taxon>
        <taxon>Bacillota</taxon>
        <taxon>Bacilli</taxon>
        <taxon>Bacillales</taxon>
        <taxon>Paenibacillaceae</taxon>
        <taxon>Paenibacillus</taxon>
    </lineage>
</organism>
<dbReference type="EMBL" id="JAAIKC010000001">
    <property type="protein sequence ID" value="NEW05904.1"/>
    <property type="molecule type" value="Genomic_DNA"/>
</dbReference>
<dbReference type="Pfam" id="PF21758">
    <property type="entry name" value="PAC_bac"/>
    <property type="match status" value="1"/>
</dbReference>
<accession>A0A6G3ZW22</accession>
<gene>
    <name evidence="2" type="ORF">GK047_07745</name>
</gene>
<reference evidence="2" key="1">
    <citation type="submission" date="2020-02" db="EMBL/GenBank/DDBJ databases">
        <authorList>
            <person name="Shen X.-R."/>
            <person name="Zhang Y.-X."/>
        </authorList>
    </citation>
    <scope>NUCLEOTIDE SEQUENCE</scope>
    <source>
        <strain evidence="2">SYP-B3998</strain>
    </source>
</reference>
<dbReference type="InterPro" id="IPR048844">
    <property type="entry name" value="LpdD_chaperone-like"/>
</dbReference>
<dbReference type="AlphaFoldDB" id="A0A6G3ZW22"/>